<feature type="transmembrane region" description="Helical" evidence="1">
    <location>
        <begin position="36"/>
        <end position="54"/>
    </location>
</feature>
<keyword evidence="3" id="KW-1185">Reference proteome</keyword>
<dbReference type="RefSeq" id="WP_089874400.1">
    <property type="nucleotide sequence ID" value="NZ_FNBH01000004.1"/>
</dbReference>
<organism evidence="2 3">
    <name type="scientific">Epilithonimonas hungarica</name>
    <dbReference type="NCBI Taxonomy" id="454006"/>
    <lineage>
        <taxon>Bacteria</taxon>
        <taxon>Pseudomonadati</taxon>
        <taxon>Bacteroidota</taxon>
        <taxon>Flavobacteriia</taxon>
        <taxon>Flavobacteriales</taxon>
        <taxon>Weeksellaceae</taxon>
        <taxon>Chryseobacterium group</taxon>
        <taxon>Epilithonimonas</taxon>
    </lineage>
</organism>
<name>A0A1G7TLF0_9FLAO</name>
<dbReference type="STRING" id="454006.SAMN05421825_3154"/>
<dbReference type="AlphaFoldDB" id="A0A1G7TLF0"/>
<evidence type="ECO:0000313" key="2">
    <source>
        <dbReference type="EMBL" id="SDG36148.1"/>
    </source>
</evidence>
<evidence type="ECO:0000313" key="3">
    <source>
        <dbReference type="Proteomes" id="UP000199203"/>
    </source>
</evidence>
<keyword evidence="1" id="KW-0812">Transmembrane</keyword>
<accession>A0A1G7TLF0</accession>
<keyword evidence="1" id="KW-1133">Transmembrane helix</keyword>
<gene>
    <name evidence="2" type="ORF">SAMN05421825_3154</name>
</gene>
<protein>
    <recommendedName>
        <fullName evidence="4">PH domain-containing protein</fullName>
    </recommendedName>
</protein>
<feature type="transmembrane region" description="Helical" evidence="1">
    <location>
        <begin position="60"/>
        <end position="77"/>
    </location>
</feature>
<dbReference type="EMBL" id="FNBH01000004">
    <property type="protein sequence ID" value="SDG36148.1"/>
    <property type="molecule type" value="Genomic_DNA"/>
</dbReference>
<reference evidence="3" key="1">
    <citation type="submission" date="2016-10" db="EMBL/GenBank/DDBJ databases">
        <authorList>
            <person name="Varghese N."/>
            <person name="Submissions S."/>
        </authorList>
    </citation>
    <scope>NUCLEOTIDE SEQUENCE [LARGE SCALE GENOMIC DNA]</scope>
    <source>
        <strain evidence="3">DSM 19684</strain>
    </source>
</reference>
<proteinExistence type="predicted"/>
<dbReference type="OrthoDB" id="9848137at2"/>
<evidence type="ECO:0000256" key="1">
    <source>
        <dbReference type="SAM" id="Phobius"/>
    </source>
</evidence>
<sequence length="166" mass="19826">MKDKNDKIRALHFKRSRNFRILQGAYPRKYFESPKASLLTFILVIITLLSLYYFTSYKEAIVKIGLFAIFFSLYKIYKVWKEPIIMVNDDGITLRNVRFSWSKIRKLKIEYDSKNGEVNLNIVSMTNIITTEKVENFPFSEYTSLYLIVKAFKKKHRNPLIYKQKK</sequence>
<evidence type="ECO:0008006" key="4">
    <source>
        <dbReference type="Google" id="ProtNLM"/>
    </source>
</evidence>
<keyword evidence="1" id="KW-0472">Membrane</keyword>
<dbReference type="Proteomes" id="UP000199203">
    <property type="component" value="Unassembled WGS sequence"/>
</dbReference>